<dbReference type="OrthoDB" id="5422628at2759"/>
<keyword evidence="4" id="KW-1185">Reference proteome</keyword>
<evidence type="ECO:0000313" key="4">
    <source>
        <dbReference type="Proteomes" id="UP000770015"/>
    </source>
</evidence>
<feature type="coiled-coil region" evidence="1">
    <location>
        <begin position="1302"/>
        <end position="1329"/>
    </location>
</feature>
<feature type="region of interest" description="Disordered" evidence="2">
    <location>
        <begin position="346"/>
        <end position="408"/>
    </location>
</feature>
<organism evidence="3 4">
    <name type="scientific">Plectosphaerella plurivora</name>
    <dbReference type="NCBI Taxonomy" id="936078"/>
    <lineage>
        <taxon>Eukaryota</taxon>
        <taxon>Fungi</taxon>
        <taxon>Dikarya</taxon>
        <taxon>Ascomycota</taxon>
        <taxon>Pezizomycotina</taxon>
        <taxon>Sordariomycetes</taxon>
        <taxon>Hypocreomycetidae</taxon>
        <taxon>Glomerellales</taxon>
        <taxon>Plectosphaerellaceae</taxon>
        <taxon>Plectosphaerella</taxon>
    </lineage>
</organism>
<protein>
    <submittedName>
        <fullName evidence="3">Uncharacterized protein</fullName>
    </submittedName>
</protein>
<evidence type="ECO:0000313" key="3">
    <source>
        <dbReference type="EMBL" id="KAH6681025.1"/>
    </source>
</evidence>
<evidence type="ECO:0000256" key="1">
    <source>
        <dbReference type="SAM" id="Coils"/>
    </source>
</evidence>
<proteinExistence type="predicted"/>
<evidence type="ECO:0000256" key="2">
    <source>
        <dbReference type="SAM" id="MobiDB-lite"/>
    </source>
</evidence>
<sequence length="1629" mass="186332">MDDGKVNPKGAKQRSAETKAQVLRVLEKFTPEVRAAVEACLEKDDHFGLFRLLEDLIVARQIDDLMRRDQEFRKYLASIYAARHPRLNFDDVGRAIEEEGAEMDWRREQENKPPKPTEEEHQAYLHREIQRLEVLKAKEDELGIELIPREKPMFIPIPLAPSEGGPAPREPFPSDWTFRIPADDKKFMYDPRKTCESFLPPLYPPGKDPRLQPPGPPGSGLDEKTMDTLLNRVKDVTRAVNVQEKMKEAAEKGETLPRWSLETLRLDRRWKEKHDPAVVEHEDPPVEVFWQMMLEDLAEKGANPETFTLDDARELQGEILAARPNASTSKPPPKRPWQERFPEYARQQDGDTIMRNTQFGTPQTENSFYSPHPPPNTANAFPSPEATPTRSKGKEKEPQKKKRKTLPPNIYDEDRLFATLENARDAHPEDTAMHEYRGWRIHSPMIQIIRIKNFLADEDLDRTMGWHAHFDEVAAYLKHLWDDVWDGTQRWGPGLAEAICMLKTHDLFETRAYGRQYPNIHFETPVFAPRLRPHNDVPGISVTTDPAPGVHKNVAAAAKTITPRYLLHRVPESIHDVDYQIPGPLLRTRFLTWFRQDTERVWYSDPMAEGTAGSGSRGRRLEDYGYNPDFNMAEVEDEAYNMCIEGGTNETAAALRGDCNFNMEPGHFVVEENGTAWPDGEAARKFAMFRGAKRAALQQCLRHFEGGQVNSALVTPFRKLVMPIPWKEKQRLRAEAQKKIFFTPIPLSETPKDVVLDPWAWNHWHDTLVGAQERRARLGFHTAYVRDRRYVVQVEKELPDDRPVLTSKNMNGPYVHSFLTERTDEYRVILKKLMGVYDLLKSKQAKTPRTLLEIIINHVGMGFDAAETGDPYSVPELDNAIVVEFERLNANSPPKNPHDPIQAARIPYRDLCWLRFILNTPSTTRRQLEHQTELKEVIRTQPVFMHRLQMLINNPDPEGFFSSLQVHDWNEIPDITAAINNLSNGGDHSESTVFSEELTSFICDLLDEYGILNRQPHPKEHHRIFYRRAFCNLHPEERINWYAVEPVDEEGHPTGLGAFPPGDNVVSWLNAATANLFDSSNLAGETGPSNADRLNFAFRLLGFRIGWWIHRTRHVVYAAYEDLETAGLGQAWSSRVEAHLREADKMITSWRHDTTNIGDRPSYGAVVKAADNSLWEEKMTRDAYDGDAVELVRANKIRELTEAVNPLWPARQDWCIDEKTGKETMTLSRGQNIWAFGREGARGRSRHPNDEPKRFFNMNRWPLHLQTPKRQALTSGGGFSRCDLDIENSTNANIVASYDNALAGVFAEKQGLQLEKEEMQRQLEMAHAQLAMRAENAVTAEQVPMSINTGLPLSPQQQLLQDWQDPKDLAPPFPEFIDPKWRFVPGRTEFWEGDTRLQRKTFDKQWREVFEGPAEKPRGFWSSIFGSKSPPSPNVQNPEVEFPKYTDPKKSRIPRSYPRAPEEDLLIHAFKKKEAEKAEAEKAAREAAEQLHEEELDEEKAWEAGEQLLREAQRRQKMAEEELHASFRETRAALAEAEALAEEDRRESEKLLKEYGFGVVHTAGVVEVPGVTEPAGVGAVPSVESPTQSEIDAERAKANLDKIGQFTGITPVTGRVKKFKDPMPPPPRP</sequence>
<feature type="region of interest" description="Disordered" evidence="2">
    <location>
        <begin position="321"/>
        <end position="340"/>
    </location>
</feature>
<dbReference type="Proteomes" id="UP000770015">
    <property type="component" value="Unassembled WGS sequence"/>
</dbReference>
<keyword evidence="1" id="KW-0175">Coiled coil</keyword>
<name>A0A9P9A6C0_9PEZI</name>
<reference evidence="3" key="1">
    <citation type="journal article" date="2021" name="Nat. Commun.">
        <title>Genetic determinants of endophytism in the Arabidopsis root mycobiome.</title>
        <authorList>
            <person name="Mesny F."/>
            <person name="Miyauchi S."/>
            <person name="Thiergart T."/>
            <person name="Pickel B."/>
            <person name="Atanasova L."/>
            <person name="Karlsson M."/>
            <person name="Huettel B."/>
            <person name="Barry K.W."/>
            <person name="Haridas S."/>
            <person name="Chen C."/>
            <person name="Bauer D."/>
            <person name="Andreopoulos W."/>
            <person name="Pangilinan J."/>
            <person name="LaButti K."/>
            <person name="Riley R."/>
            <person name="Lipzen A."/>
            <person name="Clum A."/>
            <person name="Drula E."/>
            <person name="Henrissat B."/>
            <person name="Kohler A."/>
            <person name="Grigoriev I.V."/>
            <person name="Martin F.M."/>
            <person name="Hacquard S."/>
        </authorList>
    </citation>
    <scope>NUCLEOTIDE SEQUENCE</scope>
    <source>
        <strain evidence="3">MPI-SDFR-AT-0117</strain>
    </source>
</reference>
<gene>
    <name evidence="3" type="ORF">F5X68DRAFT_243127</name>
</gene>
<feature type="coiled-coil region" evidence="1">
    <location>
        <begin position="1470"/>
        <end position="1554"/>
    </location>
</feature>
<feature type="region of interest" description="Disordered" evidence="2">
    <location>
        <begin position="200"/>
        <end position="224"/>
    </location>
</feature>
<comment type="caution">
    <text evidence="3">The sequence shown here is derived from an EMBL/GenBank/DDBJ whole genome shotgun (WGS) entry which is preliminary data.</text>
</comment>
<dbReference type="EMBL" id="JAGSXJ010000019">
    <property type="protein sequence ID" value="KAH6681025.1"/>
    <property type="molecule type" value="Genomic_DNA"/>
</dbReference>
<feature type="compositionally biased region" description="Basic and acidic residues" evidence="2">
    <location>
        <begin position="1441"/>
        <end position="1450"/>
    </location>
</feature>
<feature type="compositionally biased region" description="Polar residues" evidence="2">
    <location>
        <begin position="354"/>
        <end position="369"/>
    </location>
</feature>
<accession>A0A9P9A6C0</accession>
<feature type="compositionally biased region" description="Pro residues" evidence="2">
    <location>
        <begin position="201"/>
        <end position="217"/>
    </location>
</feature>
<feature type="region of interest" description="Disordered" evidence="2">
    <location>
        <begin position="1421"/>
        <end position="1456"/>
    </location>
</feature>